<dbReference type="EMBL" id="JANEYF010003965">
    <property type="protein sequence ID" value="KAJ8932825.1"/>
    <property type="molecule type" value="Genomic_DNA"/>
</dbReference>
<organism evidence="1 2">
    <name type="scientific">Rhamnusium bicolor</name>
    <dbReference type="NCBI Taxonomy" id="1586634"/>
    <lineage>
        <taxon>Eukaryota</taxon>
        <taxon>Metazoa</taxon>
        <taxon>Ecdysozoa</taxon>
        <taxon>Arthropoda</taxon>
        <taxon>Hexapoda</taxon>
        <taxon>Insecta</taxon>
        <taxon>Pterygota</taxon>
        <taxon>Neoptera</taxon>
        <taxon>Endopterygota</taxon>
        <taxon>Coleoptera</taxon>
        <taxon>Polyphaga</taxon>
        <taxon>Cucujiformia</taxon>
        <taxon>Chrysomeloidea</taxon>
        <taxon>Cerambycidae</taxon>
        <taxon>Lepturinae</taxon>
        <taxon>Rhagiini</taxon>
        <taxon>Rhamnusium</taxon>
    </lineage>
</organism>
<dbReference type="AlphaFoldDB" id="A0AAV8X364"/>
<evidence type="ECO:0000313" key="1">
    <source>
        <dbReference type="EMBL" id="KAJ8932825.1"/>
    </source>
</evidence>
<comment type="caution">
    <text evidence="1">The sequence shown here is derived from an EMBL/GenBank/DDBJ whole genome shotgun (WGS) entry which is preliminary data.</text>
</comment>
<accession>A0AAV8X364</accession>
<evidence type="ECO:0000313" key="2">
    <source>
        <dbReference type="Proteomes" id="UP001162156"/>
    </source>
</evidence>
<proteinExistence type="predicted"/>
<gene>
    <name evidence="1" type="ORF">NQ314_014410</name>
</gene>
<sequence length="237" mass="27208">MQLDNHMSIECNIGNILRFCLQIYIREESWLENQCFIFDNLSWQNMDSHKEWKRPLTAAELLEEIENIDDDDVVPDGIVIMPPDDFGYNTDCDSGDEECNDPDKLNHKQLAAEAEFYFKDDNIEAEDSSGEDSDDNIPLATLAERYWCSPQNRKYIKTQWIENTDLVRDAEQNSFHLPPPLSVGSESSPLQFFERDVVRALLTKYGNKSTVVGRKRAAIIHPSIATGRHLIITGQPR</sequence>
<keyword evidence="2" id="KW-1185">Reference proteome</keyword>
<dbReference type="Proteomes" id="UP001162156">
    <property type="component" value="Unassembled WGS sequence"/>
</dbReference>
<name>A0AAV8X364_9CUCU</name>
<reference evidence="1" key="1">
    <citation type="journal article" date="2023" name="Insect Mol. Biol.">
        <title>Genome sequencing provides insights into the evolution of gene families encoding plant cell wall-degrading enzymes in longhorned beetles.</title>
        <authorList>
            <person name="Shin N.R."/>
            <person name="Okamura Y."/>
            <person name="Kirsch R."/>
            <person name="Pauchet Y."/>
        </authorList>
    </citation>
    <scope>NUCLEOTIDE SEQUENCE</scope>
    <source>
        <strain evidence="1">RBIC_L_NR</strain>
    </source>
</reference>
<protein>
    <submittedName>
        <fullName evidence="1">Uncharacterized protein</fullName>
    </submittedName>
</protein>